<organism evidence="1 2">
    <name type="scientific">Lachnoclostridium phytofermentans</name>
    <dbReference type="NCBI Taxonomy" id="66219"/>
    <lineage>
        <taxon>Bacteria</taxon>
        <taxon>Bacillati</taxon>
        <taxon>Bacillota</taxon>
        <taxon>Clostridia</taxon>
        <taxon>Lachnospirales</taxon>
        <taxon>Lachnospiraceae</taxon>
    </lineage>
</organism>
<accession>A0A3D2XBV3</accession>
<name>A0A3D2XBV3_9FIRM</name>
<dbReference type="AlphaFoldDB" id="A0A3D2XBV3"/>
<evidence type="ECO:0008006" key="3">
    <source>
        <dbReference type="Google" id="ProtNLM"/>
    </source>
</evidence>
<dbReference type="EMBL" id="DPVV01000543">
    <property type="protein sequence ID" value="HCL04005.1"/>
    <property type="molecule type" value="Genomic_DNA"/>
</dbReference>
<dbReference type="Proteomes" id="UP000262969">
    <property type="component" value="Unassembled WGS sequence"/>
</dbReference>
<sequence>MTISTNYYNYSSSLFSSTSQGSSNGSNNILGQYMSIKNGSYKKLLSAYYKKMDAEEAGSSSTTGATSEKSKMLATKKDADSLKEATDKLLNTGKNSIWEQVEKEVKDEKTGQMVKVKDYDYDRIAKAMNEFASSYNSVLESASKQNDLSVLKTTAYMTGITKSNKVALGKMGITVGADNKLTVDESKLKAADISSLKSYFTGSSSFAGRIQGKAFDIGKSAMNAVNSLKTYNKGGNINQSGDLGNWFDMVC</sequence>
<evidence type="ECO:0000313" key="2">
    <source>
        <dbReference type="Proteomes" id="UP000262969"/>
    </source>
</evidence>
<evidence type="ECO:0000313" key="1">
    <source>
        <dbReference type="EMBL" id="HCL04005.1"/>
    </source>
</evidence>
<reference evidence="1 2" key="1">
    <citation type="journal article" date="2018" name="Nat. Biotechnol.">
        <title>A standardized bacterial taxonomy based on genome phylogeny substantially revises the tree of life.</title>
        <authorList>
            <person name="Parks D.H."/>
            <person name="Chuvochina M."/>
            <person name="Waite D.W."/>
            <person name="Rinke C."/>
            <person name="Skarshewski A."/>
            <person name="Chaumeil P.A."/>
            <person name="Hugenholtz P."/>
        </authorList>
    </citation>
    <scope>NUCLEOTIDE SEQUENCE [LARGE SCALE GENOMIC DNA]</scope>
    <source>
        <strain evidence="1">UBA11728</strain>
    </source>
</reference>
<proteinExistence type="predicted"/>
<gene>
    <name evidence="1" type="ORF">DHW61_16625</name>
</gene>
<protein>
    <recommendedName>
        <fullName evidence="3">Flagellar hook-associated protein 2 C-terminal domain-containing protein</fullName>
    </recommendedName>
</protein>
<comment type="caution">
    <text evidence="1">The sequence shown here is derived from an EMBL/GenBank/DDBJ whole genome shotgun (WGS) entry which is preliminary data.</text>
</comment>